<dbReference type="GO" id="GO:0035438">
    <property type="term" value="F:cyclic-di-GMP binding"/>
    <property type="evidence" value="ECO:0007669"/>
    <property type="project" value="InterPro"/>
</dbReference>
<dbReference type="CDD" id="cd17546">
    <property type="entry name" value="REC_hyHK_CKI1_RcsC-like"/>
    <property type="match status" value="1"/>
</dbReference>
<feature type="modified residue" description="4-aspartylphosphate" evidence="2">
    <location>
        <position position="53"/>
    </location>
</feature>
<dbReference type="Gene3D" id="3.40.50.2300">
    <property type="match status" value="1"/>
</dbReference>
<dbReference type="Pfam" id="PF07238">
    <property type="entry name" value="PilZ"/>
    <property type="match status" value="1"/>
</dbReference>
<reference evidence="4 5" key="1">
    <citation type="submission" date="2020-06" db="EMBL/GenBank/DDBJ databases">
        <title>Interaction of electrochemicaly active bacteria, Geobacter bremensis R4 on different carbon anode.</title>
        <authorList>
            <person name="Meng L."/>
            <person name="Yoshida N."/>
        </authorList>
    </citation>
    <scope>NUCLEOTIDE SEQUENCE [LARGE SCALE GENOMIC DNA]</scope>
    <source>
        <strain evidence="4 5">R4</strain>
    </source>
</reference>
<protein>
    <submittedName>
        <fullName evidence="4">Sensory box histidine kinase/response regulator</fullName>
    </submittedName>
</protein>
<dbReference type="Pfam" id="PF00072">
    <property type="entry name" value="Response_reg"/>
    <property type="match status" value="1"/>
</dbReference>
<name>A0A6S6LUL1_9BACT</name>
<proteinExistence type="predicted"/>
<keyword evidence="4" id="KW-0418">Kinase</keyword>
<dbReference type="GO" id="GO:0016301">
    <property type="term" value="F:kinase activity"/>
    <property type="evidence" value="ECO:0007669"/>
    <property type="project" value="UniProtKB-KW"/>
</dbReference>
<keyword evidence="5" id="KW-1185">Reference proteome</keyword>
<dbReference type="InterPro" id="IPR011006">
    <property type="entry name" value="CheY-like_superfamily"/>
</dbReference>
<dbReference type="InterPro" id="IPR050595">
    <property type="entry name" value="Bact_response_regulator"/>
</dbReference>
<dbReference type="Gene3D" id="2.40.10.220">
    <property type="entry name" value="predicted glycosyltransferase like domains"/>
    <property type="match status" value="1"/>
</dbReference>
<dbReference type="GO" id="GO:0000160">
    <property type="term" value="P:phosphorelay signal transduction system"/>
    <property type="evidence" value="ECO:0007669"/>
    <property type="project" value="InterPro"/>
</dbReference>
<evidence type="ECO:0000313" key="5">
    <source>
        <dbReference type="Proteomes" id="UP000515472"/>
    </source>
</evidence>
<dbReference type="PROSITE" id="PS50110">
    <property type="entry name" value="RESPONSE_REGULATORY"/>
    <property type="match status" value="1"/>
</dbReference>
<dbReference type="PANTHER" id="PTHR44591:SF20">
    <property type="entry name" value="PROTEIN PILH"/>
    <property type="match status" value="1"/>
</dbReference>
<sequence>MNHTILLVDDLQMFLEIEKDFFKYAQVNLLTARDGAEALDLAKSHKPDLIFMDLQMPRMDGAQCCRAIRSVPEISGTPVVIISSSSDANDKEISVEAGCNYFLTKPAGRDRFLEIAREFIPGINRRERRIPCNVGAVLNVNGKAIACSLHDVGSDGAFVVTDFPGEPGNVVNLSFTLPDGTVIDSPCKIVWTSESIVVRPKGLGVKFALMPKEVRSSLTRFLEGNSKR</sequence>
<feature type="domain" description="Response regulatory" evidence="3">
    <location>
        <begin position="4"/>
        <end position="120"/>
    </location>
</feature>
<evidence type="ECO:0000256" key="2">
    <source>
        <dbReference type="PROSITE-ProRule" id="PRU00169"/>
    </source>
</evidence>
<dbReference type="SMART" id="SM00448">
    <property type="entry name" value="REC"/>
    <property type="match status" value="1"/>
</dbReference>
<evidence type="ECO:0000313" key="4">
    <source>
        <dbReference type="EMBL" id="BCG45323.1"/>
    </source>
</evidence>
<evidence type="ECO:0000259" key="3">
    <source>
        <dbReference type="PROSITE" id="PS50110"/>
    </source>
</evidence>
<dbReference type="SUPFAM" id="SSF141371">
    <property type="entry name" value="PilZ domain-like"/>
    <property type="match status" value="1"/>
</dbReference>
<dbReference type="RefSeq" id="WP_085814407.1">
    <property type="nucleotide sequence ID" value="NZ_AP023213.1"/>
</dbReference>
<dbReference type="Proteomes" id="UP000515472">
    <property type="component" value="Chromosome"/>
</dbReference>
<keyword evidence="1 2" id="KW-0597">Phosphoprotein</keyword>
<dbReference type="PANTHER" id="PTHR44591">
    <property type="entry name" value="STRESS RESPONSE REGULATOR PROTEIN 1"/>
    <property type="match status" value="1"/>
</dbReference>
<evidence type="ECO:0000256" key="1">
    <source>
        <dbReference type="ARBA" id="ARBA00022553"/>
    </source>
</evidence>
<dbReference type="EMBL" id="AP023213">
    <property type="protein sequence ID" value="BCG45323.1"/>
    <property type="molecule type" value="Genomic_DNA"/>
</dbReference>
<dbReference type="AlphaFoldDB" id="A0A6S6LUL1"/>
<keyword evidence="4" id="KW-0808">Transferase</keyword>
<dbReference type="InterPro" id="IPR001789">
    <property type="entry name" value="Sig_transdc_resp-reg_receiver"/>
</dbReference>
<dbReference type="InterPro" id="IPR009875">
    <property type="entry name" value="PilZ_domain"/>
</dbReference>
<dbReference type="SUPFAM" id="SSF52172">
    <property type="entry name" value="CheY-like"/>
    <property type="match status" value="1"/>
</dbReference>
<dbReference type="KEGG" id="gbn:GEOBRER4_00730"/>
<accession>A0A6S6LUL1</accession>
<gene>
    <name evidence="4" type="ORF">GEOBRER4_n0076</name>
</gene>
<organism evidence="4 5">
    <name type="scientific">Citrifermentans bremense</name>
    <dbReference type="NCBI Taxonomy" id="60035"/>
    <lineage>
        <taxon>Bacteria</taxon>
        <taxon>Pseudomonadati</taxon>
        <taxon>Thermodesulfobacteriota</taxon>
        <taxon>Desulfuromonadia</taxon>
        <taxon>Geobacterales</taxon>
        <taxon>Geobacteraceae</taxon>
        <taxon>Citrifermentans</taxon>
    </lineage>
</organism>